<dbReference type="Proteomes" id="UP000774326">
    <property type="component" value="Unassembled WGS sequence"/>
</dbReference>
<comment type="caution">
    <text evidence="1">The sequence shown here is derived from an EMBL/GenBank/DDBJ whole genome shotgun (WGS) entry which is preliminary data.</text>
</comment>
<organism evidence="1 2">
    <name type="scientific">Wickerhamomyces pijperi</name>
    <name type="common">Yeast</name>
    <name type="synonym">Pichia pijperi</name>
    <dbReference type="NCBI Taxonomy" id="599730"/>
    <lineage>
        <taxon>Eukaryota</taxon>
        <taxon>Fungi</taxon>
        <taxon>Dikarya</taxon>
        <taxon>Ascomycota</taxon>
        <taxon>Saccharomycotina</taxon>
        <taxon>Saccharomycetes</taxon>
        <taxon>Phaffomycetales</taxon>
        <taxon>Wickerhamomycetaceae</taxon>
        <taxon>Wickerhamomyces</taxon>
    </lineage>
</organism>
<protein>
    <submittedName>
        <fullName evidence="1">Uncharacterized protein</fullName>
    </submittedName>
</protein>
<evidence type="ECO:0000313" key="1">
    <source>
        <dbReference type="EMBL" id="KAH3673582.1"/>
    </source>
</evidence>
<proteinExistence type="predicted"/>
<keyword evidence="2" id="KW-1185">Reference proteome</keyword>
<accession>A0A9P8PKM0</accession>
<reference evidence="1" key="1">
    <citation type="journal article" date="2021" name="Open Biol.">
        <title>Shared evolutionary footprints suggest mitochondrial oxidative damage underlies multiple complex I losses in fungi.</title>
        <authorList>
            <person name="Schikora-Tamarit M.A."/>
            <person name="Marcet-Houben M."/>
            <person name="Nosek J."/>
            <person name="Gabaldon T."/>
        </authorList>
    </citation>
    <scope>NUCLEOTIDE SEQUENCE</scope>
    <source>
        <strain evidence="1">CBS2887</strain>
    </source>
</reference>
<gene>
    <name evidence="1" type="ORF">WICPIJ_009735</name>
</gene>
<evidence type="ECO:0000313" key="2">
    <source>
        <dbReference type="Proteomes" id="UP000774326"/>
    </source>
</evidence>
<sequence length="78" mass="8921">MLWLNSTSQLPQFTTSTANVLKKNAVLLFQTGSMHCHVRSAIVDADWIIACLFYVLRDQDITRLSSQTTVPFRLMNDF</sequence>
<dbReference type="AlphaFoldDB" id="A0A9P8PKM0"/>
<name>A0A9P8PKM0_WICPI</name>
<reference evidence="1" key="2">
    <citation type="submission" date="2021-01" db="EMBL/GenBank/DDBJ databases">
        <authorList>
            <person name="Schikora-Tamarit M.A."/>
        </authorList>
    </citation>
    <scope>NUCLEOTIDE SEQUENCE</scope>
    <source>
        <strain evidence="1">CBS2887</strain>
    </source>
</reference>
<dbReference type="EMBL" id="JAEUBG010005623">
    <property type="protein sequence ID" value="KAH3673582.1"/>
    <property type="molecule type" value="Genomic_DNA"/>
</dbReference>